<dbReference type="AlphaFoldDB" id="A0A1A9Z5Q5"/>
<reference evidence="2" key="1">
    <citation type="submission" date="2014-03" db="EMBL/GenBank/DDBJ databases">
        <authorList>
            <person name="Aksoy S."/>
            <person name="Warren W."/>
            <person name="Wilson R.K."/>
        </authorList>
    </citation>
    <scope>NUCLEOTIDE SEQUENCE [LARGE SCALE GENOMIC DNA]</scope>
    <source>
        <strain evidence="2">IAEA</strain>
    </source>
</reference>
<reference evidence="1" key="2">
    <citation type="submission" date="2020-05" db="UniProtKB">
        <authorList>
            <consortium name="EnsemblMetazoa"/>
        </authorList>
    </citation>
    <scope>IDENTIFICATION</scope>
    <source>
        <strain evidence="1">IAEA</strain>
    </source>
</reference>
<organism evidence="1 2">
    <name type="scientific">Glossina pallidipes</name>
    <name type="common">Tsetse fly</name>
    <dbReference type="NCBI Taxonomy" id="7398"/>
    <lineage>
        <taxon>Eukaryota</taxon>
        <taxon>Metazoa</taxon>
        <taxon>Ecdysozoa</taxon>
        <taxon>Arthropoda</taxon>
        <taxon>Hexapoda</taxon>
        <taxon>Insecta</taxon>
        <taxon>Pterygota</taxon>
        <taxon>Neoptera</taxon>
        <taxon>Endopterygota</taxon>
        <taxon>Diptera</taxon>
        <taxon>Brachycera</taxon>
        <taxon>Muscomorpha</taxon>
        <taxon>Hippoboscoidea</taxon>
        <taxon>Glossinidae</taxon>
        <taxon>Glossina</taxon>
    </lineage>
</organism>
<dbReference type="EnsemblMetazoa" id="GPAI004641-RA">
    <property type="protein sequence ID" value="GPAI004641-PA"/>
    <property type="gene ID" value="GPAI004641"/>
</dbReference>
<dbReference type="STRING" id="7398.A0A1A9Z5Q5"/>
<dbReference type="VEuPathDB" id="VectorBase:GPAI004641"/>
<evidence type="ECO:0000313" key="2">
    <source>
        <dbReference type="Proteomes" id="UP000092445"/>
    </source>
</evidence>
<proteinExistence type="predicted"/>
<sequence>MSEIDIADNFSVNNLRRSYKKWVNKIAEDDDSDDDQENVVTSFKIDKRNENGNKTRVDRVQSLHTYCFVLRDNSTALTNTGIIGRKGSKKEIINRVLKYLIEYVDQICARQSHSRGYDDDNDLSFTLREFGGTVV</sequence>
<evidence type="ECO:0000313" key="1">
    <source>
        <dbReference type="EnsemblMetazoa" id="GPAI004641-PA"/>
    </source>
</evidence>
<dbReference type="Proteomes" id="UP000092445">
    <property type="component" value="Unassembled WGS sequence"/>
</dbReference>
<name>A0A1A9Z5Q5_GLOPL</name>
<accession>A0A1A9Z5Q5</accession>
<protein>
    <submittedName>
        <fullName evidence="1">Uncharacterized protein</fullName>
    </submittedName>
</protein>
<keyword evidence="2" id="KW-1185">Reference proteome</keyword>